<dbReference type="PANTHER" id="PTHR33705:SF2">
    <property type="entry name" value="PHOSPHOCARRIER PROTEIN NPR"/>
    <property type="match status" value="1"/>
</dbReference>
<evidence type="ECO:0000256" key="4">
    <source>
        <dbReference type="ARBA" id="ARBA00022683"/>
    </source>
</evidence>
<dbReference type="InterPro" id="IPR050399">
    <property type="entry name" value="HPr"/>
</dbReference>
<keyword evidence="7" id="KW-1185">Reference proteome</keyword>
<dbReference type="OrthoDB" id="350754at2"/>
<dbReference type="AlphaFoldDB" id="A0A2M9Y2H5"/>
<dbReference type="InterPro" id="IPR001020">
    <property type="entry name" value="PTS_HPr_His_P_site"/>
</dbReference>
<evidence type="ECO:0000256" key="2">
    <source>
        <dbReference type="ARBA" id="ARBA00010736"/>
    </source>
</evidence>
<evidence type="ECO:0000313" key="6">
    <source>
        <dbReference type="EMBL" id="TGK91658.1"/>
    </source>
</evidence>
<dbReference type="InterPro" id="IPR035895">
    <property type="entry name" value="HPr-like_sf"/>
</dbReference>
<dbReference type="GO" id="GO:0009401">
    <property type="term" value="P:phosphoenolpyruvate-dependent sugar phosphotransferase system"/>
    <property type="evidence" value="ECO:0007669"/>
    <property type="project" value="UniProtKB-KW"/>
</dbReference>
<evidence type="ECO:0000259" key="5">
    <source>
        <dbReference type="PROSITE" id="PS51350"/>
    </source>
</evidence>
<name>A0A2M9Y2H5_9LEPT</name>
<keyword evidence="3" id="KW-0963">Cytoplasm</keyword>
<keyword evidence="4" id="KW-0598">Phosphotransferase system</keyword>
<comment type="similarity">
    <text evidence="2">Belongs to the HPr family.</text>
</comment>
<dbReference type="CDD" id="cd00367">
    <property type="entry name" value="PTS-HPr_like"/>
    <property type="match status" value="1"/>
</dbReference>
<dbReference type="NCBIfam" id="TIGR01003">
    <property type="entry name" value="PTS_HPr_family"/>
    <property type="match status" value="1"/>
</dbReference>
<dbReference type="Pfam" id="PF00381">
    <property type="entry name" value="PTS-HPr"/>
    <property type="match status" value="1"/>
</dbReference>
<dbReference type="PROSITE" id="PS00589">
    <property type="entry name" value="PTS_HPR_SER"/>
    <property type="match status" value="1"/>
</dbReference>
<dbReference type="InterPro" id="IPR000032">
    <property type="entry name" value="HPr-like"/>
</dbReference>
<accession>A0A2M9Y2H5</accession>
<dbReference type="PROSITE" id="PS51350">
    <property type="entry name" value="PTS_HPR_DOM"/>
    <property type="match status" value="1"/>
</dbReference>
<gene>
    <name evidence="6" type="ORF">EHQ30_15755</name>
</gene>
<dbReference type="PRINTS" id="PR00107">
    <property type="entry name" value="PHOSPHOCPHPR"/>
</dbReference>
<comment type="caution">
    <text evidence="6">The sequence shown here is derived from an EMBL/GenBank/DDBJ whole genome shotgun (WGS) entry which is preliminary data.</text>
</comment>
<dbReference type="PANTHER" id="PTHR33705">
    <property type="entry name" value="PHOSPHOCARRIER PROTEIN HPR"/>
    <property type="match status" value="1"/>
</dbReference>
<dbReference type="Proteomes" id="UP000297891">
    <property type="component" value="Unassembled WGS sequence"/>
</dbReference>
<comment type="subcellular location">
    <subcellularLocation>
        <location evidence="1">Cytoplasm</location>
    </subcellularLocation>
</comment>
<proteinExistence type="inferred from homology"/>
<dbReference type="PROSITE" id="PS00369">
    <property type="entry name" value="PTS_HPR_HIS"/>
    <property type="match status" value="1"/>
</dbReference>
<organism evidence="6 7">
    <name type="scientific">Leptospira brenneri</name>
    <dbReference type="NCBI Taxonomy" id="2023182"/>
    <lineage>
        <taxon>Bacteria</taxon>
        <taxon>Pseudomonadati</taxon>
        <taxon>Spirochaetota</taxon>
        <taxon>Spirochaetia</taxon>
        <taxon>Leptospirales</taxon>
        <taxon>Leptospiraceae</taxon>
        <taxon>Leptospira</taxon>
    </lineage>
</organism>
<dbReference type="EMBL" id="RQFP01000014">
    <property type="protein sequence ID" value="TGK91658.1"/>
    <property type="molecule type" value="Genomic_DNA"/>
</dbReference>
<dbReference type="GO" id="GO:0005737">
    <property type="term" value="C:cytoplasm"/>
    <property type="evidence" value="ECO:0007669"/>
    <property type="project" value="UniProtKB-SubCell"/>
</dbReference>
<dbReference type="SUPFAM" id="SSF55594">
    <property type="entry name" value="HPr-like"/>
    <property type="match status" value="1"/>
</dbReference>
<reference evidence="6" key="1">
    <citation type="journal article" date="2019" name="PLoS Negl. Trop. Dis.">
        <title>Revisiting the worldwide diversity of Leptospira species in the environment.</title>
        <authorList>
            <person name="Vincent A.T."/>
            <person name="Schiettekatte O."/>
            <person name="Bourhy P."/>
            <person name="Veyrier F.J."/>
            <person name="Picardeau M."/>
        </authorList>
    </citation>
    <scope>NUCLEOTIDE SEQUENCE [LARGE SCALE GENOMIC DNA]</scope>
    <source>
        <strain evidence="6">201800277</strain>
    </source>
</reference>
<evidence type="ECO:0000256" key="1">
    <source>
        <dbReference type="ARBA" id="ARBA00004496"/>
    </source>
</evidence>
<feature type="domain" description="HPr" evidence="5">
    <location>
        <begin position="1"/>
        <end position="89"/>
    </location>
</feature>
<dbReference type="InterPro" id="IPR002114">
    <property type="entry name" value="PTS_HPr_Ser_P_site"/>
</dbReference>
<dbReference type="RefSeq" id="WP_100790094.1">
    <property type="nucleotide sequence ID" value="NZ_NPDQ01000003.1"/>
</dbReference>
<sequence length="91" mass="9943">MKQIQLKIREDSTGLHARPASLFVKMAASFPCEIFVIKDDIEVNGKSIMGLMMLALGPGTIFSVKADGKREEEALSALEDLVGRNFETATN</sequence>
<protein>
    <submittedName>
        <fullName evidence="6">HPr family phosphocarrier protein</fullName>
    </submittedName>
</protein>
<dbReference type="Gene3D" id="3.30.1340.10">
    <property type="entry name" value="HPr-like"/>
    <property type="match status" value="1"/>
</dbReference>
<evidence type="ECO:0000313" key="7">
    <source>
        <dbReference type="Proteomes" id="UP000297891"/>
    </source>
</evidence>
<evidence type="ECO:0000256" key="3">
    <source>
        <dbReference type="ARBA" id="ARBA00022490"/>
    </source>
</evidence>